<protein>
    <recommendedName>
        <fullName evidence="3">Amidoligase enzyme</fullName>
    </recommendedName>
</protein>
<dbReference type="PANTHER" id="PTHR36847:SF1">
    <property type="entry name" value="AMIDOLIGASE ENZYME"/>
    <property type="match status" value="1"/>
</dbReference>
<organism evidence="1 2">
    <name type="scientific">Passalora fulva</name>
    <name type="common">Tomato leaf mold</name>
    <name type="synonym">Cladosporium fulvum</name>
    <dbReference type="NCBI Taxonomy" id="5499"/>
    <lineage>
        <taxon>Eukaryota</taxon>
        <taxon>Fungi</taxon>
        <taxon>Dikarya</taxon>
        <taxon>Ascomycota</taxon>
        <taxon>Pezizomycotina</taxon>
        <taxon>Dothideomycetes</taxon>
        <taxon>Dothideomycetidae</taxon>
        <taxon>Mycosphaerellales</taxon>
        <taxon>Mycosphaerellaceae</taxon>
        <taxon>Fulvia</taxon>
    </lineage>
</organism>
<dbReference type="Proteomes" id="UP000756132">
    <property type="component" value="Chromosome 11"/>
</dbReference>
<proteinExistence type="predicted"/>
<dbReference type="KEGG" id="ffu:CLAFUR5_13111"/>
<dbReference type="AlphaFoldDB" id="A0A9Q8PIL5"/>
<gene>
    <name evidence="1" type="ORF">CLAFUR5_13111</name>
</gene>
<dbReference type="PANTHER" id="PTHR36847">
    <property type="entry name" value="AMIDOLIGASE ENZYME"/>
    <property type="match status" value="1"/>
</dbReference>
<dbReference type="EMBL" id="CP090173">
    <property type="protein sequence ID" value="UJO23339.1"/>
    <property type="molecule type" value="Genomic_DNA"/>
</dbReference>
<name>A0A9Q8PIL5_PASFU</name>
<keyword evidence="2" id="KW-1185">Reference proteome</keyword>
<evidence type="ECO:0000313" key="2">
    <source>
        <dbReference type="Proteomes" id="UP000756132"/>
    </source>
</evidence>
<reference evidence="1" key="1">
    <citation type="submission" date="2021-12" db="EMBL/GenBank/DDBJ databases">
        <authorList>
            <person name="Zaccaron A."/>
            <person name="Stergiopoulos I."/>
        </authorList>
    </citation>
    <scope>NUCLEOTIDE SEQUENCE</scope>
    <source>
        <strain evidence="1">Race5_Kim</strain>
    </source>
</reference>
<dbReference type="GeneID" id="71992989"/>
<reference evidence="1" key="2">
    <citation type="journal article" date="2022" name="Microb. Genom.">
        <title>A chromosome-scale genome assembly of the tomato pathogen Cladosporium fulvum reveals a compartmentalized genome architecture and the presence of a dispensable chromosome.</title>
        <authorList>
            <person name="Zaccaron A.Z."/>
            <person name="Chen L.H."/>
            <person name="Samaras A."/>
            <person name="Stergiopoulos I."/>
        </authorList>
    </citation>
    <scope>NUCLEOTIDE SEQUENCE</scope>
    <source>
        <strain evidence="1">Race5_Kim</strain>
    </source>
</reference>
<accession>A0A9Q8PIL5</accession>
<dbReference type="Pfam" id="PF12224">
    <property type="entry name" value="Amidoligase_2"/>
    <property type="match status" value="1"/>
</dbReference>
<evidence type="ECO:0000313" key="1">
    <source>
        <dbReference type="EMBL" id="UJO23339.1"/>
    </source>
</evidence>
<dbReference type="InterPro" id="IPR022025">
    <property type="entry name" value="Amidoligase_2"/>
</dbReference>
<dbReference type="RefSeq" id="XP_047767705.1">
    <property type="nucleotide sequence ID" value="XM_047912259.1"/>
</dbReference>
<evidence type="ECO:0008006" key="3">
    <source>
        <dbReference type="Google" id="ProtNLM"/>
    </source>
</evidence>
<sequence>METYSTWTVTSDDGELTHGETRLLPESYKAQSIELISPVFRFDDPQSFSQIREMLEALKWLEQRFKCHFIVNKTCGFHVHFACGKEKIPDDTAKCIYQIFLAHERTIDSIHARSRVLAPAWKRHDDIERPLYAPLSAFQGAAHLLRNSIQGEQDRNLFAWLRRVEHCDDYGDICKMFEAEFKKGYLDGHCANVNFDNAHAHTDRNGAQCTKTTIEFRQHLGTREYDEMYRYVKFLGSVITCCQQASDEAFIETLLSATSPTYSFDQLCQAVNVPEDARALFLQTPPSIATFPAVETPYGAPSIGQFLAQNAHENALNRDPADVNRMRAEKYSTGYYGIQPNAQPLIFDQEKVKDLLVSAREDLSRSRFEEVTSSSLLSDEEQNDKVIARMNAKWNGK</sequence>
<dbReference type="OrthoDB" id="412402at2759"/>